<dbReference type="GO" id="GO:0016787">
    <property type="term" value="F:hydrolase activity"/>
    <property type="evidence" value="ECO:0007669"/>
    <property type="project" value="UniProtKB-KW"/>
</dbReference>
<dbReference type="InterPro" id="IPR052533">
    <property type="entry name" value="WalJ/YycJ-like"/>
</dbReference>
<proteinExistence type="predicted"/>
<dbReference type="PANTHER" id="PTHR47619">
    <property type="entry name" value="METALLO-HYDROLASE YYCJ-RELATED"/>
    <property type="match status" value="1"/>
</dbReference>
<reference evidence="1 2" key="1">
    <citation type="submission" date="2011-05" db="EMBL/GenBank/DDBJ databases">
        <authorList>
            <person name="Muzny D."/>
            <person name="Qin X."/>
            <person name="Deng J."/>
            <person name="Jiang H."/>
            <person name="Liu Y."/>
            <person name="Qu J."/>
            <person name="Song X.-Z."/>
            <person name="Zhang L."/>
            <person name="Thornton R."/>
            <person name="Coyle M."/>
            <person name="Francisco L."/>
            <person name="Jackson L."/>
            <person name="Javaid M."/>
            <person name="Korchina V."/>
            <person name="Kovar C."/>
            <person name="Mata R."/>
            <person name="Mathew T."/>
            <person name="Ngo R."/>
            <person name="Nguyen L."/>
            <person name="Nguyen N."/>
            <person name="Okwuonu G."/>
            <person name="Ongeri F."/>
            <person name="Pham C."/>
            <person name="Simmons D."/>
            <person name="Wilczek-Boney K."/>
            <person name="Hale W."/>
            <person name="Jakkamsetti A."/>
            <person name="Pham P."/>
            <person name="Ruth R."/>
            <person name="San Lucas F."/>
            <person name="Warren J."/>
            <person name="Zhang J."/>
            <person name="Zhao Z."/>
            <person name="Zhou C."/>
            <person name="Zhu D."/>
            <person name="Lee S."/>
            <person name="Bess C."/>
            <person name="Blankenburg K."/>
            <person name="Forbes L."/>
            <person name="Fu Q."/>
            <person name="Gubbala S."/>
            <person name="Hirani K."/>
            <person name="Jayaseelan J.C."/>
            <person name="Lara F."/>
            <person name="Munidasa M."/>
            <person name="Palculict T."/>
            <person name="Patil S."/>
            <person name="Pu L.-L."/>
            <person name="Saada N."/>
            <person name="Tang L."/>
            <person name="Weissenberger G."/>
            <person name="Zhu Y."/>
            <person name="Hemphill L."/>
            <person name="Shang Y."/>
            <person name="Youmans B."/>
            <person name="Ayvaz T."/>
            <person name="Ross M."/>
            <person name="Santibanez J."/>
            <person name="Aqrawi P."/>
            <person name="Gross S."/>
            <person name="Joshi V."/>
            <person name="Fowler G."/>
            <person name="Nazareth L."/>
            <person name="Reid J."/>
            <person name="Worley K."/>
            <person name="Petrosino J."/>
            <person name="Highlander S."/>
            <person name="Gibbs R."/>
        </authorList>
    </citation>
    <scope>NUCLEOTIDE SEQUENCE [LARGE SCALE GENOMIC DNA]</scope>
    <source>
        <strain evidence="1 2">ATCC 51191</strain>
    </source>
</reference>
<dbReference type="PATRIC" id="fig|997347.4.peg.1777"/>
<dbReference type="InterPro" id="IPR036866">
    <property type="entry name" value="RibonucZ/Hydroxyglut_hydro"/>
</dbReference>
<organism evidence="1 2">
    <name type="scientific">Fusobacterium animalis ATCC 51191</name>
    <dbReference type="NCBI Taxonomy" id="997347"/>
    <lineage>
        <taxon>Bacteria</taxon>
        <taxon>Fusobacteriati</taxon>
        <taxon>Fusobacteriota</taxon>
        <taxon>Fusobacteriia</taxon>
        <taxon>Fusobacteriales</taxon>
        <taxon>Fusobacteriaceae</taxon>
        <taxon>Fusobacterium</taxon>
    </lineage>
</organism>
<comment type="caution">
    <text evidence="1">The sequence shown here is derived from an EMBL/GenBank/DDBJ whole genome shotgun (WGS) entry which is preliminary data.</text>
</comment>
<dbReference type="PANTHER" id="PTHR47619:SF1">
    <property type="entry name" value="EXODEOXYRIBONUCLEASE WALJ"/>
    <property type="match status" value="1"/>
</dbReference>
<gene>
    <name evidence="1" type="ORF">HMPREF9094_1917</name>
</gene>
<evidence type="ECO:0000313" key="2">
    <source>
        <dbReference type="Proteomes" id="UP000005392"/>
    </source>
</evidence>
<protein>
    <submittedName>
        <fullName evidence="1">Metallo-beta-lactamase</fullName>
        <ecNumber evidence="1">3.-.-.-</ecNumber>
    </submittedName>
</protein>
<keyword evidence="1" id="KW-0378">Hydrolase</keyword>
<keyword evidence="2" id="KW-1185">Reference proteome</keyword>
<sequence>MHDAVRTIGFKLETQLNKKIAISTDIGYITNIVREYFKDVDAMVIESNYDFNTLMNCQYPWNLKERVKSRNGHLSNNECAKFIKEMYTDKLKKYS</sequence>
<evidence type="ECO:0000313" key="1">
    <source>
        <dbReference type="EMBL" id="EGQ79056.1"/>
    </source>
</evidence>
<dbReference type="SUPFAM" id="SSF56281">
    <property type="entry name" value="Metallo-hydrolase/oxidoreductase"/>
    <property type="match status" value="1"/>
</dbReference>
<dbReference type="STRING" id="76859.RN98_07045"/>
<dbReference type="EMBL" id="AFQD01000330">
    <property type="protein sequence ID" value="EGQ79056.1"/>
    <property type="molecule type" value="Genomic_DNA"/>
</dbReference>
<dbReference type="HOGENOM" id="CLU_2368794_0_0_0"/>
<dbReference type="EC" id="3.-.-.-" evidence="1"/>
<dbReference type="Gene3D" id="3.60.15.10">
    <property type="entry name" value="Ribonuclease Z/Hydroxyacylglutathione hydrolase-like"/>
    <property type="match status" value="1"/>
</dbReference>
<dbReference type="AlphaFoldDB" id="F9EPR2"/>
<name>F9EPR2_9FUSO</name>
<accession>F9EPR2</accession>
<dbReference type="Proteomes" id="UP000005392">
    <property type="component" value="Unassembled WGS sequence"/>
</dbReference>